<dbReference type="InterPro" id="IPR023192">
    <property type="entry name" value="TGS-like_dom_sf"/>
</dbReference>
<evidence type="ECO:0000313" key="7">
    <source>
        <dbReference type="Proteomes" id="UP000183994"/>
    </source>
</evidence>
<dbReference type="STRING" id="1121393.SAMN02745216_02916"/>
<dbReference type="Gene3D" id="1.10.150.300">
    <property type="entry name" value="TGS-like domain"/>
    <property type="match status" value="1"/>
</dbReference>
<dbReference type="PROSITE" id="PS51880">
    <property type="entry name" value="TGS"/>
    <property type="match status" value="1"/>
</dbReference>
<dbReference type="GO" id="GO:0016887">
    <property type="term" value="F:ATP hydrolysis activity"/>
    <property type="evidence" value="ECO:0007669"/>
    <property type="project" value="InterPro"/>
</dbReference>
<dbReference type="InterPro" id="IPR004095">
    <property type="entry name" value="TGS"/>
</dbReference>
<comment type="cofactor">
    <cofactor evidence="1">
        <name>Mg(2+)</name>
        <dbReference type="ChEBI" id="CHEBI:18420"/>
    </cofactor>
</comment>
<dbReference type="GO" id="GO:0005525">
    <property type="term" value="F:GTP binding"/>
    <property type="evidence" value="ECO:0007669"/>
    <property type="project" value="InterPro"/>
</dbReference>
<evidence type="ECO:0000313" key="6">
    <source>
        <dbReference type="EMBL" id="SHK11822.1"/>
    </source>
</evidence>
<dbReference type="RefSeq" id="WP_073476902.1">
    <property type="nucleotide sequence ID" value="NZ_FQZU01000018.1"/>
</dbReference>
<keyword evidence="4" id="KW-0067">ATP-binding</keyword>
<accession>A0A1M6PVA1</accession>
<dbReference type="PANTHER" id="PTHR23305">
    <property type="entry name" value="OBG GTPASE FAMILY"/>
    <property type="match status" value="1"/>
</dbReference>
<dbReference type="PANTHER" id="PTHR23305:SF18">
    <property type="entry name" value="OBG-TYPE G DOMAIN-CONTAINING PROTEIN"/>
    <property type="match status" value="1"/>
</dbReference>
<evidence type="ECO:0000256" key="1">
    <source>
        <dbReference type="ARBA" id="ARBA00001946"/>
    </source>
</evidence>
<dbReference type="SUPFAM" id="SSF81271">
    <property type="entry name" value="TGS-like"/>
    <property type="match status" value="1"/>
</dbReference>
<dbReference type="CDD" id="cd04867">
    <property type="entry name" value="TGS_YchF_OLA1"/>
    <property type="match status" value="1"/>
</dbReference>
<dbReference type="FunFam" id="3.10.20.30:FF:000001">
    <property type="entry name" value="Ribosome-binding ATPase YchF"/>
    <property type="match status" value="1"/>
</dbReference>
<dbReference type="InterPro" id="IPR012675">
    <property type="entry name" value="Beta-grasp_dom_sf"/>
</dbReference>
<evidence type="ECO:0000259" key="5">
    <source>
        <dbReference type="PROSITE" id="PS51880"/>
    </source>
</evidence>
<name>A0A1M6PVA1_9BACT</name>
<evidence type="ECO:0000256" key="4">
    <source>
        <dbReference type="ARBA" id="ARBA00022840"/>
    </source>
</evidence>
<evidence type="ECO:0000256" key="2">
    <source>
        <dbReference type="ARBA" id="ARBA00022723"/>
    </source>
</evidence>
<dbReference type="OrthoDB" id="9810373at2"/>
<dbReference type="PIRSF" id="PIRSF006641">
    <property type="entry name" value="CHP00092"/>
    <property type="match status" value="1"/>
</dbReference>
<organism evidence="6 7">
    <name type="scientific">Desulfatibacillum alkenivorans DSM 16219</name>
    <dbReference type="NCBI Taxonomy" id="1121393"/>
    <lineage>
        <taxon>Bacteria</taxon>
        <taxon>Pseudomonadati</taxon>
        <taxon>Thermodesulfobacteriota</taxon>
        <taxon>Desulfobacteria</taxon>
        <taxon>Desulfobacterales</taxon>
        <taxon>Desulfatibacillaceae</taxon>
        <taxon>Desulfatibacillum</taxon>
    </lineage>
</organism>
<sequence length="342" mass="38289">MQLGIIGLERCGKTTLFEALTQSESDPARKGEVRIGTINVPDDRVDILSKMYNPRKTIYAQIQYVLPGARDAQAKSADAIWNPVRTCDALIHVVRNFEDMGGEAPDPAKDFSKLDQELVFADLIVVEKRLERLELDAKRGKKVDPEELDQLKACHELLENDKPIRTNPDLAAAPKLRGFTFVSAKPTLIVFNNDEGDEAMPEVPGLGEHESCMVVRGKLEAELAMMDPEEAEVFLEEYGVTSTARDRMIRRSYELLGKMSFFTVGEDEVRAWTISRETQAVDAADVIHSDIKRGFIRAETMAYQDLIDTGSYAEAKKAAKVRLEGKTYIVADGDIINFRFNV</sequence>
<dbReference type="Gene3D" id="3.10.20.30">
    <property type="match status" value="1"/>
</dbReference>
<dbReference type="GO" id="GO:0005737">
    <property type="term" value="C:cytoplasm"/>
    <property type="evidence" value="ECO:0007669"/>
    <property type="project" value="TreeGrafter"/>
</dbReference>
<dbReference type="Proteomes" id="UP000183994">
    <property type="component" value="Unassembled WGS sequence"/>
</dbReference>
<feature type="domain" description="TGS" evidence="5">
    <location>
        <begin position="257"/>
        <end position="340"/>
    </location>
</feature>
<dbReference type="InterPro" id="IPR012676">
    <property type="entry name" value="TGS-like"/>
</dbReference>
<keyword evidence="2" id="KW-0479">Metal-binding</keyword>
<keyword evidence="7" id="KW-1185">Reference proteome</keyword>
<protein>
    <recommendedName>
        <fullName evidence="5">TGS domain-containing protein</fullName>
    </recommendedName>
</protein>
<dbReference type="InterPro" id="IPR004396">
    <property type="entry name" value="ATPase_YchF/OLA1"/>
</dbReference>
<dbReference type="Pfam" id="PF06071">
    <property type="entry name" value="YchF-GTPase_C"/>
    <property type="match status" value="1"/>
</dbReference>
<dbReference type="InterPro" id="IPR013029">
    <property type="entry name" value="YchF_C"/>
</dbReference>
<dbReference type="AlphaFoldDB" id="A0A1M6PVA1"/>
<dbReference type="Gene3D" id="3.40.50.300">
    <property type="entry name" value="P-loop containing nucleotide triphosphate hydrolases"/>
    <property type="match status" value="1"/>
</dbReference>
<dbReference type="InterPro" id="IPR006073">
    <property type="entry name" value="GTP-bd"/>
</dbReference>
<evidence type="ECO:0000256" key="3">
    <source>
        <dbReference type="ARBA" id="ARBA00022741"/>
    </source>
</evidence>
<gene>
    <name evidence="6" type="ORF">SAMN02745216_02916</name>
</gene>
<dbReference type="EMBL" id="FQZU01000018">
    <property type="protein sequence ID" value="SHK11822.1"/>
    <property type="molecule type" value="Genomic_DNA"/>
</dbReference>
<keyword evidence="3" id="KW-0547">Nucleotide-binding</keyword>
<dbReference type="PRINTS" id="PR00326">
    <property type="entry name" value="GTP1OBG"/>
</dbReference>
<reference evidence="7" key="1">
    <citation type="submission" date="2016-11" db="EMBL/GenBank/DDBJ databases">
        <authorList>
            <person name="Varghese N."/>
            <person name="Submissions S."/>
        </authorList>
    </citation>
    <scope>NUCLEOTIDE SEQUENCE [LARGE SCALE GENOMIC DNA]</scope>
    <source>
        <strain evidence="7">DSM 16219</strain>
    </source>
</reference>
<dbReference type="InterPro" id="IPR027417">
    <property type="entry name" value="P-loop_NTPase"/>
</dbReference>
<dbReference type="SUPFAM" id="SSF52540">
    <property type="entry name" value="P-loop containing nucleoside triphosphate hydrolases"/>
    <property type="match status" value="1"/>
</dbReference>
<dbReference type="GO" id="GO:0005524">
    <property type="term" value="F:ATP binding"/>
    <property type="evidence" value="ECO:0007669"/>
    <property type="project" value="UniProtKB-KW"/>
</dbReference>
<dbReference type="GO" id="GO:0046872">
    <property type="term" value="F:metal ion binding"/>
    <property type="evidence" value="ECO:0007669"/>
    <property type="project" value="UniProtKB-KW"/>
</dbReference>
<proteinExistence type="predicted"/>